<sequence length="106" mass="11668">MFGRGNKGNGGNGSKERVTGSLEPRFRVVNPVIEEVKGYPVNGNLQKLVVLNRVVTIHHIGSYLSSEEANKRAAELNSQKPAIQRIRPSLRARVEIDEAGNINGHR</sequence>
<gene>
    <name evidence="2" type="ORF">A2628_02980</name>
</gene>
<comment type="caution">
    <text evidence="2">The sequence shown here is derived from an EMBL/GenBank/DDBJ whole genome shotgun (WGS) entry which is preliminary data.</text>
</comment>
<dbReference type="EMBL" id="MGGL01000011">
    <property type="protein sequence ID" value="OGM26477.1"/>
    <property type="molecule type" value="Genomic_DNA"/>
</dbReference>
<reference evidence="2 3" key="1">
    <citation type="journal article" date="2016" name="Nat. Commun.">
        <title>Thousands of microbial genomes shed light on interconnected biogeochemical processes in an aquifer system.</title>
        <authorList>
            <person name="Anantharaman K."/>
            <person name="Brown C.T."/>
            <person name="Hug L.A."/>
            <person name="Sharon I."/>
            <person name="Castelle C.J."/>
            <person name="Probst A.J."/>
            <person name="Thomas B.C."/>
            <person name="Singh A."/>
            <person name="Wilkins M.J."/>
            <person name="Karaoz U."/>
            <person name="Brodie E.L."/>
            <person name="Williams K.H."/>
            <person name="Hubbard S.S."/>
            <person name="Banfield J.F."/>
        </authorList>
    </citation>
    <scope>NUCLEOTIDE SEQUENCE [LARGE SCALE GENOMIC DNA]</scope>
</reference>
<proteinExistence type="predicted"/>
<accession>A0A1F7YGM4</accession>
<protein>
    <submittedName>
        <fullName evidence="2">Uncharacterized protein</fullName>
    </submittedName>
</protein>
<dbReference type="AlphaFoldDB" id="A0A1F7YGM4"/>
<feature type="compositionally biased region" description="Gly residues" evidence="1">
    <location>
        <begin position="1"/>
        <end position="13"/>
    </location>
</feature>
<evidence type="ECO:0000313" key="2">
    <source>
        <dbReference type="EMBL" id="OGM26477.1"/>
    </source>
</evidence>
<feature type="region of interest" description="Disordered" evidence="1">
    <location>
        <begin position="1"/>
        <end position="22"/>
    </location>
</feature>
<organism evidence="2 3">
    <name type="scientific">Candidatus Woesebacteria bacterium RIFCSPHIGHO2_01_FULL_40_22</name>
    <dbReference type="NCBI Taxonomy" id="1802499"/>
    <lineage>
        <taxon>Bacteria</taxon>
        <taxon>Candidatus Woeseibacteriota</taxon>
    </lineage>
</organism>
<name>A0A1F7YGM4_9BACT</name>
<evidence type="ECO:0000256" key="1">
    <source>
        <dbReference type="SAM" id="MobiDB-lite"/>
    </source>
</evidence>
<evidence type="ECO:0000313" key="3">
    <source>
        <dbReference type="Proteomes" id="UP000179221"/>
    </source>
</evidence>
<dbReference type="Proteomes" id="UP000179221">
    <property type="component" value="Unassembled WGS sequence"/>
</dbReference>